<keyword evidence="5" id="KW-0677">Repeat</keyword>
<evidence type="ECO:0000256" key="5">
    <source>
        <dbReference type="ARBA" id="ARBA00022737"/>
    </source>
</evidence>
<dbReference type="InterPro" id="IPR023395">
    <property type="entry name" value="MCP_dom_sf"/>
</dbReference>
<feature type="repeat" description="Solcar" evidence="9">
    <location>
        <begin position="58"/>
        <end position="139"/>
    </location>
</feature>
<keyword evidence="6" id="KW-1133">Transmembrane helix</keyword>
<dbReference type="EMBL" id="CAVLEF010000001">
    <property type="protein sequence ID" value="CAK1540415.1"/>
    <property type="molecule type" value="Genomic_DNA"/>
</dbReference>
<accession>A0AAV1ITD8</accession>
<dbReference type="SUPFAM" id="SSF103506">
    <property type="entry name" value="Mitochondrial carrier"/>
    <property type="match status" value="1"/>
</dbReference>
<organism evidence="11 12">
    <name type="scientific">Leptosia nina</name>
    <dbReference type="NCBI Taxonomy" id="320188"/>
    <lineage>
        <taxon>Eukaryota</taxon>
        <taxon>Metazoa</taxon>
        <taxon>Ecdysozoa</taxon>
        <taxon>Arthropoda</taxon>
        <taxon>Hexapoda</taxon>
        <taxon>Insecta</taxon>
        <taxon>Pterygota</taxon>
        <taxon>Neoptera</taxon>
        <taxon>Endopterygota</taxon>
        <taxon>Lepidoptera</taxon>
        <taxon>Glossata</taxon>
        <taxon>Ditrysia</taxon>
        <taxon>Papilionoidea</taxon>
        <taxon>Pieridae</taxon>
        <taxon>Pierinae</taxon>
        <taxon>Leptosia</taxon>
    </lineage>
</organism>
<keyword evidence="12" id="KW-1185">Reference proteome</keyword>
<evidence type="ECO:0000256" key="4">
    <source>
        <dbReference type="ARBA" id="ARBA00022692"/>
    </source>
</evidence>
<dbReference type="PANTHER" id="PTHR45624:SF61">
    <property type="entry name" value="MITOCHONDRIAL BASIC AMINO ACIDS TRANSPORTER"/>
    <property type="match status" value="1"/>
</dbReference>
<evidence type="ECO:0000313" key="11">
    <source>
        <dbReference type="EMBL" id="CAK1540415.1"/>
    </source>
</evidence>
<dbReference type="GO" id="GO:0031966">
    <property type="term" value="C:mitochondrial membrane"/>
    <property type="evidence" value="ECO:0007669"/>
    <property type="project" value="UniProtKB-SubCell"/>
</dbReference>
<dbReference type="GO" id="GO:0005289">
    <property type="term" value="F:high-affinity L-arginine transmembrane transporter activity"/>
    <property type="evidence" value="ECO:0007669"/>
    <property type="project" value="TreeGrafter"/>
</dbReference>
<evidence type="ECO:0000256" key="3">
    <source>
        <dbReference type="ARBA" id="ARBA00022448"/>
    </source>
</evidence>
<name>A0AAV1ITD8_9NEOP</name>
<dbReference type="Gene3D" id="1.50.40.10">
    <property type="entry name" value="Mitochondrial carrier domain"/>
    <property type="match status" value="1"/>
</dbReference>
<dbReference type="AlphaFoldDB" id="A0AAV1ITD8"/>
<keyword evidence="8 9" id="KW-0472">Membrane</keyword>
<keyword evidence="4 9" id="KW-0812">Transmembrane</keyword>
<evidence type="ECO:0000256" key="7">
    <source>
        <dbReference type="ARBA" id="ARBA00023128"/>
    </source>
</evidence>
<dbReference type="InterPro" id="IPR050567">
    <property type="entry name" value="Mitochondrial_Carrier"/>
</dbReference>
<proteinExistence type="inferred from homology"/>
<keyword evidence="3 10" id="KW-0813">Transport</keyword>
<evidence type="ECO:0000313" key="12">
    <source>
        <dbReference type="Proteomes" id="UP001497472"/>
    </source>
</evidence>
<evidence type="ECO:0000256" key="6">
    <source>
        <dbReference type="ARBA" id="ARBA00022989"/>
    </source>
</evidence>
<dbReference type="InterPro" id="IPR002067">
    <property type="entry name" value="MCP"/>
</dbReference>
<dbReference type="GO" id="GO:1990575">
    <property type="term" value="P:mitochondrial L-ornithine transmembrane transport"/>
    <property type="evidence" value="ECO:0007669"/>
    <property type="project" value="TreeGrafter"/>
</dbReference>
<feature type="repeat" description="Solcar" evidence="9">
    <location>
        <begin position="144"/>
        <end position="231"/>
    </location>
</feature>
<dbReference type="PANTHER" id="PTHR45624">
    <property type="entry name" value="MITOCHONDRIAL BASIC AMINO ACIDS TRANSPORTER-RELATED"/>
    <property type="match status" value="1"/>
</dbReference>
<sequence>MSGKVWIGRFADDLPRTFIEAPHHSTPTIALERSSHQYVHWSDLRCILIRVTIYSLSKEMALDFVAGCIGGCAGIIVGHPLDTLKVHVQSGRRSVLKCTKALLKDGSLATAYRGVGAPLGGIAAINAIVFGSYGNTIKAMPNSESLICHGIAGGVAGFLQSIVCAPVELIKTRQQLAKPGETMPNGAWSGARHVIRTSGYRGLFRGLGVTILRDCPGFTMYFMTYEAMTRGNQDAMRVFIAGGLAGAFSWVISYPVDVVKSRLQGDVVKKYSSAWDCFVKSIRTDGWRCMTRGLSPVLLRAFLSNGACFTAVAWTERVWQQLIDRPVSSFPKSNGAEDTPDYVYDT</sequence>
<evidence type="ECO:0000256" key="9">
    <source>
        <dbReference type="PROSITE-ProRule" id="PRU00282"/>
    </source>
</evidence>
<comment type="similarity">
    <text evidence="2 10">Belongs to the mitochondrial carrier (TC 2.A.29) family.</text>
</comment>
<keyword evidence="7" id="KW-0496">Mitochondrion</keyword>
<dbReference type="PROSITE" id="PS50920">
    <property type="entry name" value="SOLCAR"/>
    <property type="match status" value="3"/>
</dbReference>
<evidence type="ECO:0000256" key="8">
    <source>
        <dbReference type="ARBA" id="ARBA00023136"/>
    </source>
</evidence>
<gene>
    <name evidence="11" type="ORF">LNINA_LOCUS473</name>
</gene>
<evidence type="ECO:0000256" key="1">
    <source>
        <dbReference type="ARBA" id="ARBA00004225"/>
    </source>
</evidence>
<dbReference type="PRINTS" id="PR00926">
    <property type="entry name" value="MITOCARRIER"/>
</dbReference>
<dbReference type="Pfam" id="PF00153">
    <property type="entry name" value="Mito_carr"/>
    <property type="match status" value="3"/>
</dbReference>
<dbReference type="InterPro" id="IPR018108">
    <property type="entry name" value="MCP_transmembrane"/>
</dbReference>
<evidence type="ECO:0008006" key="13">
    <source>
        <dbReference type="Google" id="ProtNLM"/>
    </source>
</evidence>
<evidence type="ECO:0000256" key="2">
    <source>
        <dbReference type="ARBA" id="ARBA00006375"/>
    </source>
</evidence>
<evidence type="ECO:0000256" key="10">
    <source>
        <dbReference type="RuleBase" id="RU000488"/>
    </source>
</evidence>
<comment type="caution">
    <text evidence="11">The sequence shown here is derived from an EMBL/GenBank/DDBJ whole genome shotgun (WGS) entry which is preliminary data.</text>
</comment>
<dbReference type="Proteomes" id="UP001497472">
    <property type="component" value="Unassembled WGS sequence"/>
</dbReference>
<comment type="subcellular location">
    <subcellularLocation>
        <location evidence="1">Mitochondrion membrane</location>
        <topology evidence="1">Multi-pass membrane protein</topology>
    </subcellularLocation>
</comment>
<protein>
    <recommendedName>
        <fullName evidence="13">Mitochondrial carrier protein</fullName>
    </recommendedName>
</protein>
<feature type="repeat" description="Solcar" evidence="9">
    <location>
        <begin position="233"/>
        <end position="318"/>
    </location>
</feature>
<reference evidence="11 12" key="1">
    <citation type="submission" date="2023-11" db="EMBL/GenBank/DDBJ databases">
        <authorList>
            <person name="Okamura Y."/>
        </authorList>
    </citation>
    <scope>NUCLEOTIDE SEQUENCE [LARGE SCALE GENOMIC DNA]</scope>
</reference>